<sequence length="70" mass="7942">MESNTKRKSDEAGEDGCGIKQRRKVSDCTNNIDSTEVDYNSAEHFDFASIYDGLKSYIYAGHFDYVSMDD</sequence>
<reference evidence="2" key="1">
    <citation type="submission" date="2016-06" db="EMBL/GenBank/DDBJ databases">
        <title>Parallel loss of symbiosis genes in relatives of nitrogen-fixing non-legume Parasponia.</title>
        <authorList>
            <person name="Van Velzen R."/>
            <person name="Holmer R."/>
            <person name="Bu F."/>
            <person name="Rutten L."/>
            <person name="Van Zeijl A."/>
            <person name="Liu W."/>
            <person name="Santuari L."/>
            <person name="Cao Q."/>
            <person name="Sharma T."/>
            <person name="Shen D."/>
            <person name="Roswanjaya Y."/>
            <person name="Wardhani T."/>
            <person name="Kalhor M.S."/>
            <person name="Jansen J."/>
            <person name="Van den Hoogen J."/>
            <person name="Gungor B."/>
            <person name="Hartog M."/>
            <person name="Hontelez J."/>
            <person name="Verver J."/>
            <person name="Yang W.-C."/>
            <person name="Schijlen E."/>
            <person name="Repin R."/>
            <person name="Schilthuizen M."/>
            <person name="Schranz E."/>
            <person name="Heidstra R."/>
            <person name="Miyata K."/>
            <person name="Fedorova E."/>
            <person name="Kohlen W."/>
            <person name="Bisseling T."/>
            <person name="Smit S."/>
            <person name="Geurts R."/>
        </authorList>
    </citation>
    <scope>NUCLEOTIDE SEQUENCE [LARGE SCALE GENOMIC DNA]</scope>
    <source>
        <strain evidence="2">cv. WU1-14</strain>
    </source>
</reference>
<accession>A0A2P5DIB8</accession>
<organism evidence="1 2">
    <name type="scientific">Parasponia andersonii</name>
    <name type="common">Sponia andersonii</name>
    <dbReference type="NCBI Taxonomy" id="3476"/>
    <lineage>
        <taxon>Eukaryota</taxon>
        <taxon>Viridiplantae</taxon>
        <taxon>Streptophyta</taxon>
        <taxon>Embryophyta</taxon>
        <taxon>Tracheophyta</taxon>
        <taxon>Spermatophyta</taxon>
        <taxon>Magnoliopsida</taxon>
        <taxon>eudicotyledons</taxon>
        <taxon>Gunneridae</taxon>
        <taxon>Pentapetalae</taxon>
        <taxon>rosids</taxon>
        <taxon>fabids</taxon>
        <taxon>Rosales</taxon>
        <taxon>Cannabaceae</taxon>
        <taxon>Parasponia</taxon>
    </lineage>
</organism>
<dbReference type="AlphaFoldDB" id="A0A2P5DIB8"/>
<comment type="caution">
    <text evidence="1">The sequence shown here is derived from an EMBL/GenBank/DDBJ whole genome shotgun (WGS) entry which is preliminary data.</text>
</comment>
<evidence type="ECO:0000313" key="2">
    <source>
        <dbReference type="Proteomes" id="UP000237105"/>
    </source>
</evidence>
<evidence type="ECO:0000313" key="1">
    <source>
        <dbReference type="EMBL" id="PON73034.1"/>
    </source>
</evidence>
<proteinExistence type="predicted"/>
<feature type="non-terminal residue" evidence="1">
    <location>
        <position position="70"/>
    </location>
</feature>
<dbReference type="OrthoDB" id="10341437at2759"/>
<dbReference type="EMBL" id="JXTB01000036">
    <property type="protein sequence ID" value="PON73034.1"/>
    <property type="molecule type" value="Genomic_DNA"/>
</dbReference>
<gene>
    <name evidence="1" type="ORF">PanWU01x14_061840</name>
</gene>
<keyword evidence="2" id="KW-1185">Reference proteome</keyword>
<dbReference type="Proteomes" id="UP000237105">
    <property type="component" value="Unassembled WGS sequence"/>
</dbReference>
<name>A0A2P5DIB8_PARAD</name>
<protein>
    <submittedName>
        <fullName evidence="1">Uncharacterized protein</fullName>
    </submittedName>
</protein>